<evidence type="ECO:0000313" key="2">
    <source>
        <dbReference type="EMBL" id="KAG5532773.1"/>
    </source>
</evidence>
<dbReference type="EMBL" id="JACTNZ010000009">
    <property type="protein sequence ID" value="KAG5532773.1"/>
    <property type="molecule type" value="Genomic_DNA"/>
</dbReference>
<evidence type="ECO:0000256" key="1">
    <source>
        <dbReference type="SAM" id="MobiDB-lite"/>
    </source>
</evidence>
<feature type="region of interest" description="Disordered" evidence="1">
    <location>
        <begin position="35"/>
        <end position="59"/>
    </location>
</feature>
<protein>
    <recommendedName>
        <fullName evidence="4">FT-like protein</fullName>
    </recommendedName>
</protein>
<gene>
    <name evidence="2" type="ORF">RHGRI_027164</name>
</gene>
<dbReference type="SUPFAM" id="SSF49777">
    <property type="entry name" value="PEBP-like"/>
    <property type="match status" value="1"/>
</dbReference>
<comment type="caution">
    <text evidence="2">The sequence shown here is derived from an EMBL/GenBank/DDBJ whole genome shotgun (WGS) entry which is preliminary data.</text>
</comment>
<accession>A0AAV6IWT7</accession>
<dbReference type="InterPro" id="IPR001858">
    <property type="entry name" value="Phosphatidylethanolamine-bd_CS"/>
</dbReference>
<evidence type="ECO:0008006" key="4">
    <source>
        <dbReference type="Google" id="ProtNLM"/>
    </source>
</evidence>
<sequence length="153" mass="16831">MRGSREQRDSLVLGRVIGDVLDHFERSVNLRITYDASSSGGSSSSNGREVTIGGELKPSQVVNQPRVDIGGRDLRTFYTLVMVDPDAPSPSDPNLREYLHWTRVDVLREPEAVGRHPSVRVRVVPAAGERDGVRSQVAPEFQHEGVCRALQSG</sequence>
<dbReference type="PANTHER" id="PTHR11362">
    <property type="entry name" value="PHOSPHATIDYLETHANOLAMINE-BINDING PROTEIN"/>
    <property type="match status" value="1"/>
</dbReference>
<dbReference type="AlphaFoldDB" id="A0AAV6IWT7"/>
<dbReference type="Proteomes" id="UP000823749">
    <property type="component" value="Chromosome 9"/>
</dbReference>
<dbReference type="InterPro" id="IPR035810">
    <property type="entry name" value="PEBP_euk"/>
</dbReference>
<dbReference type="PROSITE" id="PS01220">
    <property type="entry name" value="PBP"/>
    <property type="match status" value="1"/>
</dbReference>
<dbReference type="InterPro" id="IPR036610">
    <property type="entry name" value="PEBP-like_sf"/>
</dbReference>
<reference evidence="2" key="1">
    <citation type="submission" date="2020-08" db="EMBL/GenBank/DDBJ databases">
        <title>Plant Genome Project.</title>
        <authorList>
            <person name="Zhang R.-G."/>
        </authorList>
    </citation>
    <scope>NUCLEOTIDE SEQUENCE</scope>
    <source>
        <strain evidence="2">WSP0</strain>
        <tissue evidence="2">Leaf</tissue>
    </source>
</reference>
<dbReference type="Gene3D" id="3.90.280.10">
    <property type="entry name" value="PEBP-like"/>
    <property type="match status" value="1"/>
</dbReference>
<proteinExistence type="predicted"/>
<organism evidence="2 3">
    <name type="scientific">Rhododendron griersonianum</name>
    <dbReference type="NCBI Taxonomy" id="479676"/>
    <lineage>
        <taxon>Eukaryota</taxon>
        <taxon>Viridiplantae</taxon>
        <taxon>Streptophyta</taxon>
        <taxon>Embryophyta</taxon>
        <taxon>Tracheophyta</taxon>
        <taxon>Spermatophyta</taxon>
        <taxon>Magnoliopsida</taxon>
        <taxon>eudicotyledons</taxon>
        <taxon>Gunneridae</taxon>
        <taxon>Pentapetalae</taxon>
        <taxon>asterids</taxon>
        <taxon>Ericales</taxon>
        <taxon>Ericaceae</taxon>
        <taxon>Ericoideae</taxon>
        <taxon>Rhodoreae</taxon>
        <taxon>Rhododendron</taxon>
    </lineage>
</organism>
<name>A0AAV6IWT7_9ERIC</name>
<evidence type="ECO:0000313" key="3">
    <source>
        <dbReference type="Proteomes" id="UP000823749"/>
    </source>
</evidence>
<keyword evidence="3" id="KW-1185">Reference proteome</keyword>
<dbReference type="PANTHER" id="PTHR11362:SF9">
    <property type="entry name" value="PROTEIN FLOWERING LOCUS T-RELATED"/>
    <property type="match status" value="1"/>
</dbReference>